<gene>
    <name evidence="2" type="ORF">QE417_003441</name>
</gene>
<protein>
    <submittedName>
        <fullName evidence="2">4-amino-4-deoxy-L-arabinose transferase-like glycosyltransferase</fullName>
    </submittedName>
</protein>
<keyword evidence="1" id="KW-1133">Transmembrane helix</keyword>
<feature type="transmembrane region" description="Helical" evidence="1">
    <location>
        <begin position="12"/>
        <end position="29"/>
    </location>
</feature>
<reference evidence="3" key="1">
    <citation type="submission" date="2023-07" db="EMBL/GenBank/DDBJ databases">
        <title>Functional and genomic diversity of the sorghum phyllosphere microbiome.</title>
        <authorList>
            <person name="Shade A."/>
        </authorList>
    </citation>
    <scope>NUCLEOTIDE SEQUENCE [LARGE SCALE GENOMIC DNA]</scope>
    <source>
        <strain evidence="3">SORGH_AS_0422</strain>
    </source>
</reference>
<evidence type="ECO:0000313" key="3">
    <source>
        <dbReference type="Proteomes" id="UP001258315"/>
    </source>
</evidence>
<sequence length="126" mass="14046">MVMNAFIYCFKVWFTTLVVATFILGIISGTEPFSFMLFGVFIGGGLAVPGLFLLWLSAIGLAYYRLSQKLFKYWLSLIAAILCILQMIAGAWSSGNTANMYLCLPFIAVSAFCIWYYKAKFIKATA</sequence>
<feature type="transmembrane region" description="Helical" evidence="1">
    <location>
        <begin position="73"/>
        <end position="92"/>
    </location>
</feature>
<keyword evidence="1" id="KW-0812">Transmembrane</keyword>
<accession>A0ABU3GX78</accession>
<proteinExistence type="predicted"/>
<feature type="transmembrane region" description="Helical" evidence="1">
    <location>
        <begin position="98"/>
        <end position="117"/>
    </location>
</feature>
<name>A0ABU3GX78_9SPHI</name>
<keyword evidence="3" id="KW-1185">Reference proteome</keyword>
<organism evidence="2 3">
    <name type="scientific">Mucilaginibacter terrae</name>
    <dbReference type="NCBI Taxonomy" id="1955052"/>
    <lineage>
        <taxon>Bacteria</taxon>
        <taxon>Pseudomonadati</taxon>
        <taxon>Bacteroidota</taxon>
        <taxon>Sphingobacteriia</taxon>
        <taxon>Sphingobacteriales</taxon>
        <taxon>Sphingobacteriaceae</taxon>
        <taxon>Mucilaginibacter</taxon>
    </lineage>
</organism>
<dbReference type="Proteomes" id="UP001258315">
    <property type="component" value="Unassembled WGS sequence"/>
</dbReference>
<feature type="transmembrane region" description="Helical" evidence="1">
    <location>
        <begin position="35"/>
        <end position="61"/>
    </location>
</feature>
<keyword evidence="1" id="KW-0472">Membrane</keyword>
<evidence type="ECO:0000256" key="1">
    <source>
        <dbReference type="SAM" id="Phobius"/>
    </source>
</evidence>
<comment type="caution">
    <text evidence="2">The sequence shown here is derived from an EMBL/GenBank/DDBJ whole genome shotgun (WGS) entry which is preliminary data.</text>
</comment>
<dbReference type="EMBL" id="JAVLVU010000001">
    <property type="protein sequence ID" value="MDT3404369.1"/>
    <property type="molecule type" value="Genomic_DNA"/>
</dbReference>
<evidence type="ECO:0000313" key="2">
    <source>
        <dbReference type="EMBL" id="MDT3404369.1"/>
    </source>
</evidence>